<name>A0A4Y3PL22_BREPA</name>
<feature type="compositionally biased region" description="Basic and acidic residues" evidence="1">
    <location>
        <begin position="12"/>
        <end position="21"/>
    </location>
</feature>
<evidence type="ECO:0000313" key="2">
    <source>
        <dbReference type="EMBL" id="GEB35212.1"/>
    </source>
</evidence>
<gene>
    <name evidence="2" type="ORF">BPA01_47920</name>
</gene>
<keyword evidence="3" id="KW-1185">Reference proteome</keyword>
<feature type="region of interest" description="Disordered" evidence="1">
    <location>
        <begin position="1"/>
        <end position="24"/>
    </location>
</feature>
<proteinExistence type="predicted"/>
<feature type="compositionally biased region" description="Polar residues" evidence="1">
    <location>
        <begin position="1"/>
        <end position="11"/>
    </location>
</feature>
<evidence type="ECO:0000313" key="3">
    <source>
        <dbReference type="Proteomes" id="UP000316882"/>
    </source>
</evidence>
<dbReference type="Proteomes" id="UP000316882">
    <property type="component" value="Unassembled WGS sequence"/>
</dbReference>
<accession>A0A4Y3PL22</accession>
<protein>
    <submittedName>
        <fullName evidence="2">Uncharacterized protein</fullName>
    </submittedName>
</protein>
<dbReference type="EMBL" id="BJMH01000035">
    <property type="protein sequence ID" value="GEB35212.1"/>
    <property type="molecule type" value="Genomic_DNA"/>
</dbReference>
<dbReference type="AlphaFoldDB" id="A0A4Y3PL22"/>
<comment type="caution">
    <text evidence="2">The sequence shown here is derived from an EMBL/GenBank/DDBJ whole genome shotgun (WGS) entry which is preliminary data.</text>
</comment>
<reference evidence="2 3" key="1">
    <citation type="submission" date="2019-06" db="EMBL/GenBank/DDBJ databases">
        <title>Whole genome shotgun sequence of Brevibacillus parabrevis NBRC 12334.</title>
        <authorList>
            <person name="Hosoyama A."/>
            <person name="Uohara A."/>
            <person name="Ohji S."/>
            <person name="Ichikawa N."/>
        </authorList>
    </citation>
    <scope>NUCLEOTIDE SEQUENCE [LARGE SCALE GENOMIC DNA]</scope>
    <source>
        <strain evidence="2 3">NBRC 12334</strain>
    </source>
</reference>
<organism evidence="2 3">
    <name type="scientific">Brevibacillus parabrevis</name>
    <dbReference type="NCBI Taxonomy" id="54914"/>
    <lineage>
        <taxon>Bacteria</taxon>
        <taxon>Bacillati</taxon>
        <taxon>Bacillota</taxon>
        <taxon>Bacilli</taxon>
        <taxon>Bacillales</taxon>
        <taxon>Paenibacillaceae</taxon>
        <taxon>Brevibacillus</taxon>
    </lineage>
</organism>
<sequence length="64" mass="7196">MSIYRTKTVSRVSERLGHKDSFGNPKQGLAALFAAGTQLAFIYPECRFAGRGRMAWTFGMWLPL</sequence>
<evidence type="ECO:0000256" key="1">
    <source>
        <dbReference type="SAM" id="MobiDB-lite"/>
    </source>
</evidence>